<comment type="caution">
    <text evidence="3">The sequence shown here is derived from an EMBL/GenBank/DDBJ whole genome shotgun (WGS) entry which is preliminary data.</text>
</comment>
<dbReference type="RefSeq" id="WP_116884756.1">
    <property type="nucleotide sequence ID" value="NZ_CABMMC010000010.1"/>
</dbReference>
<keyword evidence="4" id="KW-1185">Reference proteome</keyword>
<keyword evidence="2 3" id="KW-0548">Nucleotidyltransferase</keyword>
<dbReference type="GO" id="GO:0050518">
    <property type="term" value="F:2-C-methyl-D-erythritol 4-phosphate cytidylyltransferase activity"/>
    <property type="evidence" value="ECO:0007669"/>
    <property type="project" value="InterPro"/>
</dbReference>
<dbReference type="SUPFAM" id="SSF53448">
    <property type="entry name" value="Nucleotide-diphospho-sugar transferases"/>
    <property type="match status" value="1"/>
</dbReference>
<keyword evidence="1 3" id="KW-0808">Transferase</keyword>
<evidence type="ECO:0000313" key="3">
    <source>
        <dbReference type="EMBL" id="PVY39134.1"/>
    </source>
</evidence>
<dbReference type="GO" id="GO:0008299">
    <property type="term" value="P:isoprenoid biosynthetic process"/>
    <property type="evidence" value="ECO:0007669"/>
    <property type="project" value="InterPro"/>
</dbReference>
<reference evidence="3 4" key="1">
    <citation type="submission" date="2018-04" db="EMBL/GenBank/DDBJ databases">
        <title>Genomic Encyclopedia of Type Strains, Phase IV (KMG-IV): sequencing the most valuable type-strain genomes for metagenomic binning, comparative biology and taxonomic classification.</title>
        <authorList>
            <person name="Goeker M."/>
        </authorList>
    </citation>
    <scope>NUCLEOTIDE SEQUENCE [LARGE SCALE GENOMIC DNA]</scope>
    <source>
        <strain evidence="3 4">DSM 14823</strain>
    </source>
</reference>
<dbReference type="Gene3D" id="3.90.550.10">
    <property type="entry name" value="Spore Coat Polysaccharide Biosynthesis Protein SpsA, Chain A"/>
    <property type="match status" value="1"/>
</dbReference>
<accession>A0A2U1ARR6</accession>
<dbReference type="OrthoDB" id="9806837at2"/>
<evidence type="ECO:0000256" key="2">
    <source>
        <dbReference type="ARBA" id="ARBA00022695"/>
    </source>
</evidence>
<dbReference type="Pfam" id="PF01128">
    <property type="entry name" value="IspD"/>
    <property type="match status" value="1"/>
</dbReference>
<dbReference type="GeneID" id="78296046"/>
<evidence type="ECO:0000313" key="4">
    <source>
        <dbReference type="Proteomes" id="UP000245959"/>
    </source>
</evidence>
<dbReference type="InterPro" id="IPR034683">
    <property type="entry name" value="IspD/TarI"/>
</dbReference>
<gene>
    <name evidence="3" type="ORF">C8D82_1228</name>
</gene>
<dbReference type="CDD" id="cd02516">
    <property type="entry name" value="CDP-ME_synthetase"/>
    <property type="match status" value="1"/>
</dbReference>
<dbReference type="PANTHER" id="PTHR32125">
    <property type="entry name" value="2-C-METHYL-D-ERYTHRITOL 4-PHOSPHATE CYTIDYLYLTRANSFERASE, CHLOROPLASTIC"/>
    <property type="match status" value="1"/>
</dbReference>
<protein>
    <submittedName>
        <fullName evidence="3">2-C-methyl-D-erythritol 4-phosphate cytidylyltransferase</fullName>
    </submittedName>
</protein>
<dbReference type="InterPro" id="IPR001228">
    <property type="entry name" value="IspD"/>
</dbReference>
<proteinExistence type="predicted"/>
<dbReference type="InterPro" id="IPR050088">
    <property type="entry name" value="IspD/TarI_cytidylyltransf_bact"/>
</dbReference>
<dbReference type="EMBL" id="QEKH01000022">
    <property type="protein sequence ID" value="PVY39134.1"/>
    <property type="molecule type" value="Genomic_DNA"/>
</dbReference>
<sequence>MYEDTGFVMVAGGSARRFGGGNKLLLEAGGLPVFLHGVREFAGAMPGRFVIVTPADQGELFRSLAEKYCPEARILWTTGGAVRSDSVRAGLAMLPDGVKFVAIHDAARPLATRELLAKVLERAREIGGAIPGKPVTDTLKRTDGEGVISETVDRADLWRVETPQVFDAAKLKQAYEAAAGREFTDDAGVMAAAGFDTAVVFNPAENLKITYAGDAAILVRLLEEQGR</sequence>
<evidence type="ECO:0000256" key="1">
    <source>
        <dbReference type="ARBA" id="ARBA00022679"/>
    </source>
</evidence>
<dbReference type="AlphaFoldDB" id="A0A2U1ARR6"/>
<dbReference type="InterPro" id="IPR029044">
    <property type="entry name" value="Nucleotide-diphossugar_trans"/>
</dbReference>
<dbReference type="Proteomes" id="UP000245959">
    <property type="component" value="Unassembled WGS sequence"/>
</dbReference>
<name>A0A2U1ARR6_9BACT</name>
<dbReference type="NCBIfam" id="TIGR00453">
    <property type="entry name" value="ispD"/>
    <property type="match status" value="1"/>
</dbReference>
<organism evidence="3 4">
    <name type="scientific">Victivallis vadensis</name>
    <dbReference type="NCBI Taxonomy" id="172901"/>
    <lineage>
        <taxon>Bacteria</taxon>
        <taxon>Pseudomonadati</taxon>
        <taxon>Lentisphaerota</taxon>
        <taxon>Lentisphaeria</taxon>
        <taxon>Victivallales</taxon>
        <taxon>Victivallaceae</taxon>
        <taxon>Victivallis</taxon>
    </lineage>
</organism>
<dbReference type="PANTHER" id="PTHR32125:SF4">
    <property type="entry name" value="2-C-METHYL-D-ERYTHRITOL 4-PHOSPHATE CYTIDYLYLTRANSFERASE, CHLOROPLASTIC"/>
    <property type="match status" value="1"/>
</dbReference>